<protein>
    <submittedName>
        <fullName evidence="2">Uncharacterized protein</fullName>
    </submittedName>
</protein>
<proteinExistence type="predicted"/>
<sequence>MSFSFFTGRFRPKPLPGTALYSSTTNRSGPVLKYDDQSGNLFTEETFRTPSDCLSLLDRPTYAEREALFLKYPRTNPRKQDPTLFNLCRIVVLQHIESLTPDVLAYLPWHYGKILWEDLIHATADSFTVFKNFCEVYGAEPDFNPGNRELLTINHNIPQSRHLKLPMSDRQPWTPLYIPYFSSKSTAWLVNLSIVGKLDIWELTELTALRNLVSLSIQFPFSTAGYPSLGRVFKNWVTNKQNFENLRVIRLVNLPLSTIQDDSSILKNLNGLPNLKLVELQTHDSWNRLVTPSCKALRNIGCGIGPSTEWKSFCGKAACRECLQTVLQDAELVAITMCASPLTESDTRLQLHKVAEWIIKKEKSADGKRRVILNVSPELRPNKTEGFVYFYRKGLEPASSENQCTSEPKKEKKRRLSDIGAEATESLPKRKTVKAYKAKAGKRQDIGLLLSSFK</sequence>
<organism evidence="2 3">
    <name type="scientific">Orbilia ellipsospora</name>
    <dbReference type="NCBI Taxonomy" id="2528407"/>
    <lineage>
        <taxon>Eukaryota</taxon>
        <taxon>Fungi</taxon>
        <taxon>Dikarya</taxon>
        <taxon>Ascomycota</taxon>
        <taxon>Pezizomycotina</taxon>
        <taxon>Orbiliomycetes</taxon>
        <taxon>Orbiliales</taxon>
        <taxon>Orbiliaceae</taxon>
        <taxon>Orbilia</taxon>
    </lineage>
</organism>
<reference evidence="2 3" key="1">
    <citation type="submission" date="2019-10" db="EMBL/GenBank/DDBJ databases">
        <authorList>
            <person name="Palmer J.M."/>
        </authorList>
    </citation>
    <scope>NUCLEOTIDE SEQUENCE [LARGE SCALE GENOMIC DNA]</scope>
    <source>
        <strain evidence="2 3">TWF694</strain>
    </source>
</reference>
<evidence type="ECO:0000256" key="1">
    <source>
        <dbReference type="SAM" id="MobiDB-lite"/>
    </source>
</evidence>
<feature type="region of interest" description="Disordered" evidence="1">
    <location>
        <begin position="399"/>
        <end position="425"/>
    </location>
</feature>
<dbReference type="EMBL" id="JAVHJO010000008">
    <property type="protein sequence ID" value="KAK6537947.1"/>
    <property type="molecule type" value="Genomic_DNA"/>
</dbReference>
<keyword evidence="3" id="KW-1185">Reference proteome</keyword>
<name>A0AAV9X778_9PEZI</name>
<comment type="caution">
    <text evidence="2">The sequence shown here is derived from an EMBL/GenBank/DDBJ whole genome shotgun (WGS) entry which is preliminary data.</text>
</comment>
<gene>
    <name evidence="2" type="ORF">TWF694_010842</name>
</gene>
<evidence type="ECO:0000313" key="3">
    <source>
        <dbReference type="Proteomes" id="UP001365542"/>
    </source>
</evidence>
<evidence type="ECO:0000313" key="2">
    <source>
        <dbReference type="EMBL" id="KAK6537947.1"/>
    </source>
</evidence>
<dbReference type="AlphaFoldDB" id="A0AAV9X778"/>
<accession>A0AAV9X778</accession>
<dbReference type="Proteomes" id="UP001365542">
    <property type="component" value="Unassembled WGS sequence"/>
</dbReference>